<evidence type="ECO:0000256" key="10">
    <source>
        <dbReference type="ARBA" id="ARBA00022801"/>
    </source>
</evidence>
<dbReference type="Pfam" id="PF13365">
    <property type="entry name" value="Trypsin_2"/>
    <property type="match status" value="1"/>
</dbReference>
<feature type="signal peptide" evidence="16">
    <location>
        <begin position="1"/>
        <end position="21"/>
    </location>
</feature>
<dbReference type="NCBIfam" id="TIGR02037">
    <property type="entry name" value="degP_htrA_DO"/>
    <property type="match status" value="1"/>
</dbReference>
<dbReference type="AlphaFoldDB" id="A0A4R6EDG1"/>
<evidence type="ECO:0000256" key="12">
    <source>
        <dbReference type="ARBA" id="ARBA00023016"/>
    </source>
</evidence>
<dbReference type="PROSITE" id="PS50106">
    <property type="entry name" value="PDZ"/>
    <property type="match status" value="1"/>
</dbReference>
<evidence type="ECO:0000256" key="6">
    <source>
        <dbReference type="ARBA" id="ARBA00022670"/>
    </source>
</evidence>
<dbReference type="EC" id="3.4.21.107" evidence="4"/>
<dbReference type="InterPro" id="IPR001940">
    <property type="entry name" value="Peptidase_S1C"/>
</dbReference>
<evidence type="ECO:0000256" key="13">
    <source>
        <dbReference type="ARBA" id="ARBA00032850"/>
    </source>
</evidence>
<evidence type="ECO:0000256" key="1">
    <source>
        <dbReference type="ARBA" id="ARBA00001772"/>
    </source>
</evidence>
<comment type="similarity">
    <text evidence="3">Belongs to the peptidase S1C family.</text>
</comment>
<dbReference type="FunFam" id="2.40.10.120:FF:000007">
    <property type="entry name" value="Periplasmic serine endoprotease DegP-like"/>
    <property type="match status" value="1"/>
</dbReference>
<evidence type="ECO:0000256" key="2">
    <source>
        <dbReference type="ARBA" id="ARBA00004418"/>
    </source>
</evidence>
<dbReference type="Gene3D" id="2.40.10.120">
    <property type="match status" value="1"/>
</dbReference>
<dbReference type="InterPro" id="IPR036034">
    <property type="entry name" value="PDZ_sf"/>
</dbReference>
<comment type="subcellular location">
    <subcellularLocation>
        <location evidence="2">Periplasm</location>
    </subcellularLocation>
</comment>
<dbReference type="InterPro" id="IPR001478">
    <property type="entry name" value="PDZ"/>
</dbReference>
<feature type="binding site" evidence="15">
    <location>
        <begin position="207"/>
        <end position="209"/>
    </location>
    <ligand>
        <name>substrate</name>
    </ligand>
</feature>
<evidence type="ECO:0000256" key="14">
    <source>
        <dbReference type="PIRSR" id="PIRSR611782-1"/>
    </source>
</evidence>
<evidence type="ECO:0000256" key="9">
    <source>
        <dbReference type="ARBA" id="ARBA00022764"/>
    </source>
</evidence>
<evidence type="ECO:0000313" key="19">
    <source>
        <dbReference type="Proteomes" id="UP000295129"/>
    </source>
</evidence>
<dbReference type="PRINTS" id="PR00834">
    <property type="entry name" value="PROTEASES2C"/>
</dbReference>
<keyword evidence="10" id="KW-0378">Hydrolase</keyword>
<dbReference type="Pfam" id="PF13180">
    <property type="entry name" value="PDZ_2"/>
    <property type="match status" value="1"/>
</dbReference>
<protein>
    <recommendedName>
        <fullName evidence="5">Probable periplasmic serine endoprotease DegP-like</fullName>
        <ecNumber evidence="4">3.4.21.107</ecNumber>
    </recommendedName>
    <alternativeName>
        <fullName evidence="13">Protease Do</fullName>
    </alternativeName>
</protein>
<dbReference type="Proteomes" id="UP000295129">
    <property type="component" value="Unassembled WGS sequence"/>
</dbReference>
<keyword evidence="8" id="KW-0677">Repeat</keyword>
<evidence type="ECO:0000256" key="5">
    <source>
        <dbReference type="ARBA" id="ARBA00013958"/>
    </source>
</evidence>
<keyword evidence="9" id="KW-0574">Periplasm</keyword>
<evidence type="ECO:0000256" key="16">
    <source>
        <dbReference type="SAM" id="SignalP"/>
    </source>
</evidence>
<dbReference type="SUPFAM" id="SSF50156">
    <property type="entry name" value="PDZ domain-like"/>
    <property type="match status" value="2"/>
</dbReference>
<name>A0A4R6EDG1_9RHOO</name>
<keyword evidence="11" id="KW-0720">Serine protease</keyword>
<dbReference type="CDD" id="cd10839">
    <property type="entry name" value="cpPDZ1_DegP-like"/>
    <property type="match status" value="1"/>
</dbReference>
<dbReference type="InterPro" id="IPR011782">
    <property type="entry name" value="Pept_S1C_Do"/>
</dbReference>
<feature type="active site" description="Charge relay system" evidence="14">
    <location>
        <position position="136"/>
    </location>
</feature>
<evidence type="ECO:0000256" key="11">
    <source>
        <dbReference type="ARBA" id="ARBA00022825"/>
    </source>
</evidence>
<dbReference type="SUPFAM" id="SSF50494">
    <property type="entry name" value="Trypsin-like serine proteases"/>
    <property type="match status" value="1"/>
</dbReference>
<dbReference type="GO" id="GO:0006508">
    <property type="term" value="P:proteolysis"/>
    <property type="evidence" value="ECO:0007669"/>
    <property type="project" value="UniProtKB-KW"/>
</dbReference>
<feature type="active site" description="Charge relay system" evidence="14">
    <location>
        <position position="106"/>
    </location>
</feature>
<dbReference type="Gene3D" id="2.30.42.10">
    <property type="match status" value="2"/>
</dbReference>
<evidence type="ECO:0000256" key="7">
    <source>
        <dbReference type="ARBA" id="ARBA00022729"/>
    </source>
</evidence>
<evidence type="ECO:0000313" key="18">
    <source>
        <dbReference type="EMBL" id="TDN55784.1"/>
    </source>
</evidence>
<organism evidence="18 19">
    <name type="scientific">Azoarcus indigens</name>
    <dbReference type="NCBI Taxonomy" id="29545"/>
    <lineage>
        <taxon>Bacteria</taxon>
        <taxon>Pseudomonadati</taxon>
        <taxon>Pseudomonadota</taxon>
        <taxon>Betaproteobacteria</taxon>
        <taxon>Rhodocyclales</taxon>
        <taxon>Zoogloeaceae</taxon>
        <taxon>Azoarcus</taxon>
    </lineage>
</organism>
<dbReference type="OrthoDB" id="9758917at2"/>
<dbReference type="InterPro" id="IPR009003">
    <property type="entry name" value="Peptidase_S1_PA"/>
</dbReference>
<evidence type="ECO:0000256" key="15">
    <source>
        <dbReference type="PIRSR" id="PIRSR611782-2"/>
    </source>
</evidence>
<comment type="caution">
    <text evidence="18">The sequence shown here is derived from an EMBL/GenBank/DDBJ whole genome shotgun (WGS) entry which is preliminary data.</text>
</comment>
<gene>
    <name evidence="18" type="ORF">C7389_103119</name>
</gene>
<feature type="binding site" evidence="15">
    <location>
        <position position="106"/>
    </location>
    <ligand>
        <name>substrate</name>
    </ligand>
</feature>
<dbReference type="GO" id="GO:0042597">
    <property type="term" value="C:periplasmic space"/>
    <property type="evidence" value="ECO:0007669"/>
    <property type="project" value="UniProtKB-SubCell"/>
</dbReference>
<evidence type="ECO:0000259" key="17">
    <source>
        <dbReference type="PROSITE" id="PS50106"/>
    </source>
</evidence>
<feature type="domain" description="PDZ" evidence="17">
    <location>
        <begin position="265"/>
        <end position="344"/>
    </location>
</feature>
<sequence>MRFVSRVMASLAITLPFVASAAGVTLPDFTQLVERQGRAVVNISTTQTRAPSQAGVPGLDENDPMFDFFRRFIPRHQDGPRLDPDNRSLGSGFIISADGYILTNAHVVDEAEEILVRLADKREFRATVVGADLRSDIALIKIEAAALPRVVLGDPARLKVGEWVVAIGSPFGFDQTVTAGIVSAKGRSLPDENFVPFIQTDVAINPGNSGGPLFNLQGEVVGINSQIYSRTGGFMGLSFAIPIDVAMDVQQQLRNAGRVQRGRIGVAIQEVSRDLADSFGLKRAAGALVSAVEPNGPAAKAGVEQGDVIVRFDGKLVDNSSDLPRIVASSQPGAKVPMQVVRNGTQRDLMVSVGEWQDPAAERKTPTKGQAAPNRLGLVLQMPTPAQRKEIGEQEGLVVERVQGPAARAELQQGDVVMAIVTGGKQSRLKSLDEFNRLVGSIKEGQQVTLLVRRGEAASYVGLRADK</sequence>
<keyword evidence="7 16" id="KW-0732">Signal</keyword>
<feature type="binding site" evidence="15">
    <location>
        <position position="136"/>
    </location>
    <ligand>
        <name>substrate</name>
    </ligand>
</feature>
<keyword evidence="6 18" id="KW-0645">Protease</keyword>
<evidence type="ECO:0000256" key="3">
    <source>
        <dbReference type="ARBA" id="ARBA00010541"/>
    </source>
</evidence>
<dbReference type="SMART" id="SM00228">
    <property type="entry name" value="PDZ"/>
    <property type="match status" value="2"/>
</dbReference>
<accession>A0A4R6EDG1</accession>
<evidence type="ECO:0000256" key="4">
    <source>
        <dbReference type="ARBA" id="ARBA00013035"/>
    </source>
</evidence>
<evidence type="ECO:0000256" key="8">
    <source>
        <dbReference type="ARBA" id="ARBA00022737"/>
    </source>
</evidence>
<feature type="chain" id="PRO_5039717023" description="Probable periplasmic serine endoprotease DegP-like" evidence="16">
    <location>
        <begin position="22"/>
        <end position="467"/>
    </location>
</feature>
<reference evidence="18 19" key="1">
    <citation type="submission" date="2019-03" db="EMBL/GenBank/DDBJ databases">
        <title>Genomic Encyclopedia of Type Strains, Phase IV (KMG-IV): sequencing the most valuable type-strain genomes for metagenomic binning, comparative biology and taxonomic classification.</title>
        <authorList>
            <person name="Goeker M."/>
        </authorList>
    </citation>
    <scope>NUCLEOTIDE SEQUENCE [LARGE SCALE GENOMIC DNA]</scope>
    <source>
        <strain evidence="18 19">DSM 12121</strain>
    </source>
</reference>
<keyword evidence="12" id="KW-0346">Stress response</keyword>
<dbReference type="RefSeq" id="WP_133589317.1">
    <property type="nucleotide sequence ID" value="NZ_SNVV01000003.1"/>
</dbReference>
<comment type="catalytic activity">
    <reaction evidence="1">
        <text>Acts on substrates that are at least partially unfolded. The cleavage site P1 residue is normally between a pair of hydrophobic residues, such as Val-|-Val.</text>
        <dbReference type="EC" id="3.4.21.107"/>
    </reaction>
</comment>
<feature type="active site" description="Charge relay system" evidence="14">
    <location>
        <position position="209"/>
    </location>
</feature>
<keyword evidence="19" id="KW-1185">Reference proteome</keyword>
<dbReference type="GO" id="GO:0004252">
    <property type="term" value="F:serine-type endopeptidase activity"/>
    <property type="evidence" value="ECO:0007669"/>
    <property type="project" value="InterPro"/>
</dbReference>
<dbReference type="PANTHER" id="PTHR22939">
    <property type="entry name" value="SERINE PROTEASE FAMILY S1C HTRA-RELATED"/>
    <property type="match status" value="1"/>
</dbReference>
<proteinExistence type="inferred from homology"/>
<dbReference type="EMBL" id="SNVV01000003">
    <property type="protein sequence ID" value="TDN55784.1"/>
    <property type="molecule type" value="Genomic_DNA"/>
</dbReference>
<dbReference type="PANTHER" id="PTHR22939:SF130">
    <property type="entry name" value="PERIPLASMIC SERINE ENDOPROTEASE DEGP-LIKE-RELATED"/>
    <property type="match status" value="1"/>
</dbReference>